<dbReference type="AlphaFoldDB" id="A0A1M5WF65"/>
<comment type="similarity">
    <text evidence="1">Belongs to the YciI family.</text>
</comment>
<name>A0A1M5WF65_9BACT</name>
<protein>
    <submittedName>
        <fullName evidence="3">Uncharacterized conserved protein</fullName>
    </submittedName>
</protein>
<dbReference type="Pfam" id="PF03795">
    <property type="entry name" value="YCII"/>
    <property type="match status" value="1"/>
</dbReference>
<organism evidence="3 4">
    <name type="scientific">Chryseolinea serpens</name>
    <dbReference type="NCBI Taxonomy" id="947013"/>
    <lineage>
        <taxon>Bacteria</taxon>
        <taxon>Pseudomonadati</taxon>
        <taxon>Bacteroidota</taxon>
        <taxon>Cytophagia</taxon>
        <taxon>Cytophagales</taxon>
        <taxon>Fulvivirgaceae</taxon>
        <taxon>Chryseolinea</taxon>
    </lineage>
</organism>
<dbReference type="InterPro" id="IPR011008">
    <property type="entry name" value="Dimeric_a/b-barrel"/>
</dbReference>
<dbReference type="RefSeq" id="WP_073141396.1">
    <property type="nucleotide sequence ID" value="NZ_FQWQ01000005.1"/>
</dbReference>
<gene>
    <name evidence="3" type="ORF">SAMN04488109_5638</name>
</gene>
<dbReference type="EMBL" id="FQWQ01000005">
    <property type="protein sequence ID" value="SHH86038.1"/>
    <property type="molecule type" value="Genomic_DNA"/>
</dbReference>
<sequence>MEKYMFIFIGGDVSHMSPEAQQAHMGKWFEWVKKLQDQKRYASGEALLPEGKLITGPKKTVTDGPFAESKEVVGGYFVVLAKDMKEAVEMAKECPDYVLGGVVEVRPVMKFDM</sequence>
<dbReference type="PANTHER" id="PTHR35174">
    <property type="entry name" value="BLL7171 PROTEIN-RELATED"/>
    <property type="match status" value="1"/>
</dbReference>
<proteinExistence type="inferred from homology"/>
<keyword evidence="4" id="KW-1185">Reference proteome</keyword>
<reference evidence="3 4" key="1">
    <citation type="submission" date="2016-11" db="EMBL/GenBank/DDBJ databases">
        <authorList>
            <person name="Jaros S."/>
            <person name="Januszkiewicz K."/>
            <person name="Wedrychowicz H."/>
        </authorList>
    </citation>
    <scope>NUCLEOTIDE SEQUENCE [LARGE SCALE GENOMIC DNA]</scope>
    <source>
        <strain evidence="3 4">DSM 24574</strain>
    </source>
</reference>
<dbReference type="OrthoDB" id="7782105at2"/>
<dbReference type="InterPro" id="IPR005545">
    <property type="entry name" value="YCII"/>
</dbReference>
<evidence type="ECO:0000313" key="3">
    <source>
        <dbReference type="EMBL" id="SHH86038.1"/>
    </source>
</evidence>
<dbReference type="Gene3D" id="3.30.70.1060">
    <property type="entry name" value="Dimeric alpha+beta barrel"/>
    <property type="match status" value="1"/>
</dbReference>
<accession>A0A1M5WF65</accession>
<dbReference type="Proteomes" id="UP000184212">
    <property type="component" value="Unassembled WGS sequence"/>
</dbReference>
<dbReference type="STRING" id="947013.SAMN04488109_5638"/>
<feature type="domain" description="YCII-related" evidence="2">
    <location>
        <begin position="19"/>
        <end position="111"/>
    </location>
</feature>
<dbReference type="SUPFAM" id="SSF54909">
    <property type="entry name" value="Dimeric alpha+beta barrel"/>
    <property type="match status" value="1"/>
</dbReference>
<evidence type="ECO:0000313" key="4">
    <source>
        <dbReference type="Proteomes" id="UP000184212"/>
    </source>
</evidence>
<evidence type="ECO:0000259" key="2">
    <source>
        <dbReference type="Pfam" id="PF03795"/>
    </source>
</evidence>
<evidence type="ECO:0000256" key="1">
    <source>
        <dbReference type="ARBA" id="ARBA00007689"/>
    </source>
</evidence>